<dbReference type="GO" id="GO:0003723">
    <property type="term" value="F:RNA binding"/>
    <property type="evidence" value="ECO:0007669"/>
    <property type="project" value="InterPro"/>
</dbReference>
<reference evidence="4 5" key="1">
    <citation type="submission" date="2018-06" db="EMBL/GenBank/DDBJ databases">
        <title>Genomic Encyclopedia of Type Strains, Phase III (KMG-III): the genomes of soil and plant-associated and newly described type strains.</title>
        <authorList>
            <person name="Whitman W."/>
        </authorList>
    </citation>
    <scope>NUCLEOTIDE SEQUENCE [LARGE SCALE GENOMIC DNA]</scope>
    <source>
        <strain evidence="4 5">CGMCC 4.7090</strain>
    </source>
</reference>
<dbReference type="SUPFAM" id="SSF55781">
    <property type="entry name" value="GAF domain-like"/>
    <property type="match status" value="1"/>
</dbReference>
<proteinExistence type="predicted"/>
<dbReference type="Gene3D" id="1.10.10.10">
    <property type="entry name" value="Winged helix-like DNA-binding domain superfamily/Winged helix DNA-binding domain"/>
    <property type="match status" value="1"/>
</dbReference>
<dbReference type="Pfam" id="PF03861">
    <property type="entry name" value="ANTAR"/>
    <property type="match status" value="1"/>
</dbReference>
<dbReference type="Proteomes" id="UP000249341">
    <property type="component" value="Unassembled WGS sequence"/>
</dbReference>
<dbReference type="InterPro" id="IPR005561">
    <property type="entry name" value="ANTAR"/>
</dbReference>
<dbReference type="Pfam" id="PF13185">
    <property type="entry name" value="GAF_2"/>
    <property type="match status" value="1"/>
</dbReference>
<evidence type="ECO:0000313" key="5">
    <source>
        <dbReference type="Proteomes" id="UP000249341"/>
    </source>
</evidence>
<dbReference type="AlphaFoldDB" id="A0A327Z791"/>
<dbReference type="SMART" id="SM01012">
    <property type="entry name" value="ANTAR"/>
    <property type="match status" value="1"/>
</dbReference>
<evidence type="ECO:0000259" key="3">
    <source>
        <dbReference type="SMART" id="SM01012"/>
    </source>
</evidence>
<keyword evidence="2" id="KW-0804">Transcription</keyword>
<name>A0A327Z791_9ACTN</name>
<dbReference type="InterPro" id="IPR036388">
    <property type="entry name" value="WH-like_DNA-bd_sf"/>
</dbReference>
<feature type="domain" description="ANTAR" evidence="3">
    <location>
        <begin position="138"/>
        <end position="193"/>
    </location>
</feature>
<dbReference type="InterPro" id="IPR003018">
    <property type="entry name" value="GAF"/>
</dbReference>
<comment type="caution">
    <text evidence="4">The sequence shown here is derived from an EMBL/GenBank/DDBJ whole genome shotgun (WGS) entry which is preliminary data.</text>
</comment>
<evidence type="ECO:0000313" key="4">
    <source>
        <dbReference type="EMBL" id="RAK28855.1"/>
    </source>
</evidence>
<dbReference type="InterPro" id="IPR029016">
    <property type="entry name" value="GAF-like_dom_sf"/>
</dbReference>
<organism evidence="4 5">
    <name type="scientific">Actinoplanes lutulentus</name>
    <dbReference type="NCBI Taxonomy" id="1287878"/>
    <lineage>
        <taxon>Bacteria</taxon>
        <taxon>Bacillati</taxon>
        <taxon>Actinomycetota</taxon>
        <taxon>Actinomycetes</taxon>
        <taxon>Micromonosporales</taxon>
        <taxon>Micromonosporaceae</taxon>
        <taxon>Actinoplanes</taxon>
    </lineage>
</organism>
<dbReference type="EMBL" id="QLMJ01000019">
    <property type="protein sequence ID" value="RAK28855.1"/>
    <property type="molecule type" value="Genomic_DNA"/>
</dbReference>
<gene>
    <name evidence="4" type="ORF">B0I29_119193</name>
</gene>
<evidence type="ECO:0000256" key="2">
    <source>
        <dbReference type="ARBA" id="ARBA00023163"/>
    </source>
</evidence>
<sequence>MAGLPGVGGAGLALMSSLPAQQVRFTSDLVSARVEELQLTLGEGPCKDAYSSRRPVLVSDLDDAFWTRQWPMFAPAAVSAGARAVFALPLLVGAICLGVIDLYRRSPGALVGDDLTEALAFADAATELLLAESLPGGRLPGTELAAANRTVVHQATGMISAQLDVPIAEAFLRLRAHAFVGGLPLDEVAADVVARRLRFTVTGRNDASQ</sequence>
<protein>
    <submittedName>
        <fullName evidence="4">ANTAR domain-containing protein</fullName>
    </submittedName>
</protein>
<evidence type="ECO:0000256" key="1">
    <source>
        <dbReference type="ARBA" id="ARBA00023015"/>
    </source>
</evidence>
<accession>A0A327Z791</accession>
<keyword evidence="1" id="KW-0805">Transcription regulation</keyword>
<keyword evidence="5" id="KW-1185">Reference proteome</keyword>
<dbReference type="Gene3D" id="3.30.450.40">
    <property type="match status" value="1"/>
</dbReference>